<protein>
    <recommendedName>
        <fullName evidence="1">N-acetyltransferase domain-containing protein</fullName>
    </recommendedName>
</protein>
<reference evidence="2 3" key="1">
    <citation type="submission" date="2016-10" db="EMBL/GenBank/DDBJ databases">
        <title>Complete Genome Sequence of Peptococcaceae strain DCMF.</title>
        <authorList>
            <person name="Edwards R.J."/>
            <person name="Holland S.I."/>
            <person name="Deshpande N.P."/>
            <person name="Wong Y.K."/>
            <person name="Ertan H."/>
            <person name="Manefield M."/>
            <person name="Russell T.L."/>
            <person name="Lee M.J."/>
        </authorList>
    </citation>
    <scope>NUCLEOTIDE SEQUENCE [LARGE SCALE GENOMIC DNA]</scope>
    <source>
        <strain evidence="2 3">DCMF</strain>
    </source>
</reference>
<dbReference type="PROSITE" id="PS51186">
    <property type="entry name" value="GNAT"/>
    <property type="match status" value="1"/>
</dbReference>
<dbReference type="PANTHER" id="PTHR41700:SF1">
    <property type="entry name" value="N-ACETYLTRANSFERASE DOMAIN-CONTAINING PROTEIN"/>
    <property type="match status" value="1"/>
</dbReference>
<dbReference type="Proteomes" id="UP000323521">
    <property type="component" value="Chromosome"/>
</dbReference>
<dbReference type="CDD" id="cd04301">
    <property type="entry name" value="NAT_SF"/>
    <property type="match status" value="1"/>
</dbReference>
<name>A0A3G1KTD6_FORW1</name>
<organism evidence="2 3">
    <name type="scientific">Formimonas warabiya</name>
    <dbReference type="NCBI Taxonomy" id="1761012"/>
    <lineage>
        <taxon>Bacteria</taxon>
        <taxon>Bacillati</taxon>
        <taxon>Bacillota</taxon>
        <taxon>Clostridia</taxon>
        <taxon>Eubacteriales</taxon>
        <taxon>Peptococcaceae</taxon>
        <taxon>Candidatus Formimonas</taxon>
    </lineage>
</organism>
<dbReference type="RefSeq" id="WP_148134998.1">
    <property type="nucleotide sequence ID" value="NZ_CP017634.1"/>
</dbReference>
<evidence type="ECO:0000313" key="3">
    <source>
        <dbReference type="Proteomes" id="UP000323521"/>
    </source>
</evidence>
<dbReference type="SUPFAM" id="SSF55729">
    <property type="entry name" value="Acyl-CoA N-acyltransferases (Nat)"/>
    <property type="match status" value="1"/>
</dbReference>
<dbReference type="PANTHER" id="PTHR41700">
    <property type="entry name" value="GCN5-RELATED N-ACETYLTRANSFERASE"/>
    <property type="match status" value="1"/>
</dbReference>
<dbReference type="AlphaFoldDB" id="A0A3G1KTD6"/>
<evidence type="ECO:0000259" key="1">
    <source>
        <dbReference type="PROSITE" id="PS51186"/>
    </source>
</evidence>
<accession>A0A3G1KTD6</accession>
<dbReference type="InterPro" id="IPR016181">
    <property type="entry name" value="Acyl_CoA_acyltransferase"/>
</dbReference>
<dbReference type="EMBL" id="CP017634">
    <property type="protein sequence ID" value="ATW25731.1"/>
    <property type="molecule type" value="Genomic_DNA"/>
</dbReference>
<dbReference type="GO" id="GO:0016747">
    <property type="term" value="F:acyltransferase activity, transferring groups other than amino-acyl groups"/>
    <property type="evidence" value="ECO:0007669"/>
    <property type="project" value="InterPro"/>
</dbReference>
<keyword evidence="3" id="KW-1185">Reference proteome</keyword>
<feature type="domain" description="N-acetyltransferase" evidence="1">
    <location>
        <begin position="5"/>
        <end position="149"/>
    </location>
</feature>
<gene>
    <name evidence="2" type="ORF">DCMF_14030</name>
</gene>
<dbReference type="InterPro" id="IPR038764">
    <property type="entry name" value="GNAT_N_AcTrfase_prd"/>
</dbReference>
<proteinExistence type="predicted"/>
<dbReference type="KEGG" id="fwa:DCMF_14030"/>
<sequence length="279" mass="31602">MHDHIIIRRLESIPDMVAVNELEKLVWGSQNPVCVEELLVVCRNGGFLLGAFHGEQMVGMLFSIPCFLHGQVYLWSDMMGLRPEWRSQGIGEGLKRAQAETARQGGYPLIAWTYDPLETVNGYLNMGKLGAHCSTYHVDYYGAMENQLNRGLPTDRFQVEWWLDRPRSFLLPPGAGKSLISWQLNGAGFPRPHRVEDPLPDGDKLVVSVPARFQDMKQKDFELAKTWKEVTRQVFTKCFDAGWAVGGFNLRKTDPVHEYILVKRSTLTVPKAPWMAGEG</sequence>
<evidence type="ECO:0000313" key="2">
    <source>
        <dbReference type="EMBL" id="ATW25731.1"/>
    </source>
</evidence>
<dbReference type="OrthoDB" id="9797990at2"/>
<dbReference type="InterPro" id="IPR000182">
    <property type="entry name" value="GNAT_dom"/>
</dbReference>
<dbReference type="Gene3D" id="3.40.630.30">
    <property type="match status" value="1"/>
</dbReference>